<dbReference type="GeneID" id="113594103"/>
<dbReference type="Proteomes" id="UP001652583">
    <property type="component" value="Chromosome C2"/>
</dbReference>
<evidence type="ECO:0000313" key="2">
    <source>
        <dbReference type="Proteomes" id="UP001652583"/>
    </source>
</evidence>
<protein>
    <submittedName>
        <fullName evidence="3">Bone morphogenetic protein 15-like</fullName>
    </submittedName>
</protein>
<name>A0ABM3Q1Q6_ACIJB</name>
<evidence type="ECO:0000313" key="3">
    <source>
        <dbReference type="RefSeq" id="XP_053077862.1"/>
    </source>
</evidence>
<dbReference type="RefSeq" id="XP_053077862.1">
    <property type="nucleotide sequence ID" value="XM_053221887.1"/>
</dbReference>
<feature type="signal peptide" evidence="1">
    <location>
        <begin position="1"/>
        <end position="18"/>
    </location>
</feature>
<reference evidence="3" key="1">
    <citation type="submission" date="2025-08" db="UniProtKB">
        <authorList>
            <consortium name="RefSeq"/>
        </authorList>
    </citation>
    <scope>IDENTIFICATION</scope>
    <source>
        <tissue evidence="3">Blood</tissue>
    </source>
</reference>
<proteinExistence type="predicted"/>
<accession>A0ABM3Q1Q6</accession>
<evidence type="ECO:0000256" key="1">
    <source>
        <dbReference type="SAM" id="SignalP"/>
    </source>
</evidence>
<feature type="chain" id="PRO_5046806454" evidence="1">
    <location>
        <begin position="19"/>
        <end position="191"/>
    </location>
</feature>
<organism evidence="2 3">
    <name type="scientific">Acinonyx jubatus</name>
    <name type="common">Cheetah</name>
    <dbReference type="NCBI Taxonomy" id="32536"/>
    <lineage>
        <taxon>Eukaryota</taxon>
        <taxon>Metazoa</taxon>
        <taxon>Chordata</taxon>
        <taxon>Craniata</taxon>
        <taxon>Vertebrata</taxon>
        <taxon>Euteleostomi</taxon>
        <taxon>Mammalia</taxon>
        <taxon>Eutheria</taxon>
        <taxon>Laurasiatheria</taxon>
        <taxon>Carnivora</taxon>
        <taxon>Feliformia</taxon>
        <taxon>Felidae</taxon>
        <taxon>Felinae</taxon>
        <taxon>Acinonyx</taxon>
    </lineage>
</organism>
<keyword evidence="1" id="KW-0732">Signal</keyword>
<gene>
    <name evidence="3" type="primary">LOC113594103</name>
</gene>
<sequence>MASCHLHHLAYFHLFCHAELLLQGSQPNQPLSFFRKMFLIGQVSLTTKAGQRHISHNPCGKSSGVTSSAEFYNSTSCVSSQKVVRFLSSSDMAFLLLYFNSTHKKCLEGQTSPEAWRSSWKGTFLLQRIWKAGSIMPEVPGPSLEHKGPETNQGPPVLSTSASASWAAVTGSLLPISTPQTPVREPALRYY</sequence>
<keyword evidence="2" id="KW-1185">Reference proteome</keyword>